<accession>A0A248UD86</accession>
<evidence type="ECO:0000313" key="2">
    <source>
        <dbReference type="Proteomes" id="UP000215256"/>
    </source>
</evidence>
<gene>
    <name evidence="1" type="ORF">CES85_5367</name>
</gene>
<organism evidence="1 2">
    <name type="scientific">Ochrobactrum quorumnocens</name>
    <dbReference type="NCBI Taxonomy" id="271865"/>
    <lineage>
        <taxon>Bacteria</taxon>
        <taxon>Pseudomonadati</taxon>
        <taxon>Pseudomonadota</taxon>
        <taxon>Alphaproteobacteria</taxon>
        <taxon>Hyphomicrobiales</taxon>
        <taxon>Brucellaceae</taxon>
        <taxon>Brucella/Ochrobactrum group</taxon>
        <taxon>Ochrobactrum</taxon>
    </lineage>
</organism>
<protein>
    <submittedName>
        <fullName evidence="1">Uncharacterized protein</fullName>
    </submittedName>
</protein>
<dbReference type="Proteomes" id="UP000215256">
    <property type="component" value="Chromosome 2"/>
</dbReference>
<dbReference type="EMBL" id="CP022603">
    <property type="protein sequence ID" value="ASV84572.1"/>
    <property type="molecule type" value="Genomic_DNA"/>
</dbReference>
<dbReference type="AlphaFoldDB" id="A0A248UD86"/>
<dbReference type="RefSeq" id="WP_244923177.1">
    <property type="nucleotide sequence ID" value="NZ_CP022603.1"/>
</dbReference>
<reference evidence="1 2" key="1">
    <citation type="submission" date="2017-07" db="EMBL/GenBank/DDBJ databases">
        <title>Phylogenetic study on the rhizospheric bacterium Ochrobactrum sp. A44.</title>
        <authorList>
            <person name="Krzyzanowska D.M."/>
            <person name="Ossowicki A."/>
            <person name="Rajewska M."/>
            <person name="Maciag T."/>
            <person name="Kaczynski Z."/>
            <person name="Czerwicka M."/>
            <person name="Jafra S."/>
        </authorList>
    </citation>
    <scope>NUCLEOTIDE SEQUENCE [LARGE SCALE GENOMIC DNA]</scope>
    <source>
        <strain evidence="1 2">A44</strain>
    </source>
</reference>
<name>A0A248UD86_9HYPH</name>
<sequence>MLFQKPLAASPNVRLKSVHPLRRTQEEMIVLQISNVKAAREFLQEDVILKGADESLIADSTRRIYADTAPTAAALFALDAWFEDDQWNFQFWTRIFQRLMN</sequence>
<proteinExistence type="predicted"/>
<dbReference type="KEGG" id="och:CES85_5367"/>
<evidence type="ECO:0000313" key="1">
    <source>
        <dbReference type="EMBL" id="ASV84572.1"/>
    </source>
</evidence>